<feature type="transmembrane region" description="Helical" evidence="2">
    <location>
        <begin position="161"/>
        <end position="181"/>
    </location>
</feature>
<gene>
    <name evidence="3" type="ORF">HNR50_000539</name>
</gene>
<name>A0A841R514_9SPIO</name>
<evidence type="ECO:0000256" key="1">
    <source>
        <dbReference type="SAM" id="MobiDB-lite"/>
    </source>
</evidence>
<evidence type="ECO:0000256" key="2">
    <source>
        <dbReference type="SAM" id="Phobius"/>
    </source>
</evidence>
<proteinExistence type="predicted"/>
<evidence type="ECO:0000313" key="4">
    <source>
        <dbReference type="Proteomes" id="UP000587760"/>
    </source>
</evidence>
<feature type="region of interest" description="Disordered" evidence="1">
    <location>
        <begin position="190"/>
        <end position="238"/>
    </location>
</feature>
<organism evidence="3 4">
    <name type="scientific">Spirochaeta isovalerica</name>
    <dbReference type="NCBI Taxonomy" id="150"/>
    <lineage>
        <taxon>Bacteria</taxon>
        <taxon>Pseudomonadati</taxon>
        <taxon>Spirochaetota</taxon>
        <taxon>Spirochaetia</taxon>
        <taxon>Spirochaetales</taxon>
        <taxon>Spirochaetaceae</taxon>
        <taxon>Spirochaeta</taxon>
    </lineage>
</organism>
<comment type="caution">
    <text evidence="3">The sequence shown here is derived from an EMBL/GenBank/DDBJ whole genome shotgun (WGS) entry which is preliminary data.</text>
</comment>
<dbReference type="EMBL" id="JACHGJ010000001">
    <property type="protein sequence ID" value="MBB6478906.1"/>
    <property type="molecule type" value="Genomic_DNA"/>
</dbReference>
<accession>A0A841R514</accession>
<dbReference type="Proteomes" id="UP000587760">
    <property type="component" value="Unassembled WGS sequence"/>
</dbReference>
<dbReference type="RefSeq" id="WP_184743357.1">
    <property type="nucleotide sequence ID" value="NZ_JACHGJ010000001.1"/>
</dbReference>
<feature type="compositionally biased region" description="Acidic residues" evidence="1">
    <location>
        <begin position="317"/>
        <end position="347"/>
    </location>
</feature>
<keyword evidence="2" id="KW-0472">Membrane</keyword>
<feature type="compositionally biased region" description="Acidic residues" evidence="1">
    <location>
        <begin position="221"/>
        <end position="238"/>
    </location>
</feature>
<feature type="region of interest" description="Disordered" evidence="1">
    <location>
        <begin position="252"/>
        <end position="288"/>
    </location>
</feature>
<keyword evidence="4" id="KW-1185">Reference proteome</keyword>
<keyword evidence="2" id="KW-1133">Transmembrane helix</keyword>
<dbReference type="AlphaFoldDB" id="A0A841R514"/>
<keyword evidence="2" id="KW-0812">Transmembrane</keyword>
<reference evidence="3 4" key="1">
    <citation type="submission" date="2020-08" db="EMBL/GenBank/DDBJ databases">
        <title>Genomic Encyclopedia of Type Strains, Phase IV (KMG-IV): sequencing the most valuable type-strain genomes for metagenomic binning, comparative biology and taxonomic classification.</title>
        <authorList>
            <person name="Goeker M."/>
        </authorList>
    </citation>
    <scope>NUCLEOTIDE SEQUENCE [LARGE SCALE GENOMIC DNA]</scope>
    <source>
        <strain evidence="3 4">DSM 2461</strain>
    </source>
</reference>
<feature type="region of interest" description="Disordered" evidence="1">
    <location>
        <begin position="301"/>
        <end position="347"/>
    </location>
</feature>
<feature type="transmembrane region" description="Helical" evidence="2">
    <location>
        <begin position="6"/>
        <end position="26"/>
    </location>
</feature>
<sequence>MKQNLSKIYTIVVVLVLLILGGWSAWDIYRLRTSNSEAARVNVDQIKSNVESSYNAAKSFSDESFFRSIRQLFKDNPDLEILTVYSHDSDVGIEYHYNRGEDVELLNLDETTPLTMKDLPDYKYNQLMKSKLTSSLNTPGMSGMELDLIYKVVDGATIYNILIRLLIVVVVLFFTTLFMIFTVSRHNADEDIEDDDSDMSDHMDSSFDSEDSHDDLSLGWDENEDSSGGEFAMDDSEFDNLDLNSSGGDFDDLNLDDMNDDFDSASESSSDDFSFDESSDDFGNELNDELSLDEPFEDFNLEESSDDFESVSSGESELSEDTDDYSFDDVTDDFGDSEADELNLDEPVDDFNLEDASEDFNLDDNENEMSFDDLDDVNLDSDIPEEEDLMAMDHEISPSSDFDDDFDFDNIEDTFTDNVDSDSSENGPSLFSPKSGVGWEDFIEDRVNFELERAASEDQDLVLGLIQCDSLTEDNYKIFADQLKEDFNYPDLIFEYKDKGFALIVPNNDLDQSLKTLEAFTGREIEEYGEINVGISSRNGRLITGGRIFMEAENALHKAVDDPEKNIVGFRSDPDKFREFLSKK</sequence>
<protein>
    <submittedName>
        <fullName evidence="3">Preprotein translocase subunit SecG</fullName>
    </submittedName>
</protein>
<evidence type="ECO:0000313" key="3">
    <source>
        <dbReference type="EMBL" id="MBB6478906.1"/>
    </source>
</evidence>